<feature type="non-terminal residue" evidence="1">
    <location>
        <position position="1"/>
    </location>
</feature>
<reference evidence="1" key="1">
    <citation type="submission" date="2021-06" db="EMBL/GenBank/DDBJ databases">
        <authorList>
            <person name="Hodson N. C."/>
            <person name="Mongue J. A."/>
            <person name="Jaron S. K."/>
        </authorList>
    </citation>
    <scope>NUCLEOTIDE SEQUENCE</scope>
</reference>
<dbReference type="OrthoDB" id="8052806at2759"/>
<protein>
    <submittedName>
        <fullName evidence="1">Uncharacterized protein</fullName>
    </submittedName>
</protein>
<sequence>LETIRVQRLAVLPDADNVEILGFSDASEKAYAAVVYLRSKKGNQTTIVLAWIDTAPSMLKTFVANRVSQIQQSFPRSHWLHVKGSENPADCISRGIYPNELCAHSLWWNGPNWCTQDILPLHANDDTLSPVTIPEVKQPKCATKSLTAYADNSILERYSSLS</sequence>
<proteinExistence type="predicted"/>
<name>A0A8J2KXF1_9HEXA</name>
<dbReference type="Proteomes" id="UP000708208">
    <property type="component" value="Unassembled WGS sequence"/>
</dbReference>
<dbReference type="Pfam" id="PF05380">
    <property type="entry name" value="Peptidase_A17"/>
    <property type="match status" value="1"/>
</dbReference>
<gene>
    <name evidence="1" type="ORF">AFUS01_LOCUS22544</name>
</gene>
<organism evidence="1 2">
    <name type="scientific">Allacma fusca</name>
    <dbReference type="NCBI Taxonomy" id="39272"/>
    <lineage>
        <taxon>Eukaryota</taxon>
        <taxon>Metazoa</taxon>
        <taxon>Ecdysozoa</taxon>
        <taxon>Arthropoda</taxon>
        <taxon>Hexapoda</taxon>
        <taxon>Collembola</taxon>
        <taxon>Symphypleona</taxon>
        <taxon>Sminthuridae</taxon>
        <taxon>Allacma</taxon>
    </lineage>
</organism>
<accession>A0A8J2KXF1</accession>
<dbReference type="InterPro" id="IPR008042">
    <property type="entry name" value="Retrotrans_Pao"/>
</dbReference>
<dbReference type="PANTHER" id="PTHR22955:SF77">
    <property type="entry name" value="ASPARTIC PUTATIVE DOMAIN-CONTAINING PROTEIN-RELATED"/>
    <property type="match status" value="1"/>
</dbReference>
<evidence type="ECO:0000313" key="1">
    <source>
        <dbReference type="EMBL" id="CAG7734140.1"/>
    </source>
</evidence>
<keyword evidence="2" id="KW-1185">Reference proteome</keyword>
<comment type="caution">
    <text evidence="1">The sequence shown here is derived from an EMBL/GenBank/DDBJ whole genome shotgun (WGS) entry which is preliminary data.</text>
</comment>
<dbReference type="PANTHER" id="PTHR22955">
    <property type="entry name" value="RETROTRANSPOSON"/>
    <property type="match status" value="1"/>
</dbReference>
<dbReference type="AlphaFoldDB" id="A0A8J2KXF1"/>
<dbReference type="EMBL" id="CAJVCH010263528">
    <property type="protein sequence ID" value="CAG7734140.1"/>
    <property type="molecule type" value="Genomic_DNA"/>
</dbReference>
<evidence type="ECO:0000313" key="2">
    <source>
        <dbReference type="Proteomes" id="UP000708208"/>
    </source>
</evidence>